<gene>
    <name evidence="3" type="ORF">ACHAWO_008489</name>
</gene>
<dbReference type="PANTHER" id="PTHR10779">
    <property type="entry name" value="DYNEIN LIGHT CHAIN ROADBLOCK"/>
    <property type="match status" value="1"/>
</dbReference>
<proteinExistence type="inferred from homology"/>
<comment type="similarity">
    <text evidence="1">Belongs to the GAMAD family.</text>
</comment>
<dbReference type="Pfam" id="PF03259">
    <property type="entry name" value="Robl_LC7"/>
    <property type="match status" value="1"/>
</dbReference>
<dbReference type="Proteomes" id="UP001530400">
    <property type="component" value="Unassembled WGS sequence"/>
</dbReference>
<evidence type="ECO:0000256" key="1">
    <source>
        <dbReference type="ARBA" id="ARBA00007191"/>
    </source>
</evidence>
<evidence type="ECO:0000313" key="3">
    <source>
        <dbReference type="EMBL" id="KAL3774093.1"/>
    </source>
</evidence>
<organism evidence="3 4">
    <name type="scientific">Cyclotella atomus</name>
    <dbReference type="NCBI Taxonomy" id="382360"/>
    <lineage>
        <taxon>Eukaryota</taxon>
        <taxon>Sar</taxon>
        <taxon>Stramenopiles</taxon>
        <taxon>Ochrophyta</taxon>
        <taxon>Bacillariophyta</taxon>
        <taxon>Coscinodiscophyceae</taxon>
        <taxon>Thalassiosirophycidae</taxon>
        <taxon>Stephanodiscales</taxon>
        <taxon>Stephanodiscaceae</taxon>
        <taxon>Cyclotella</taxon>
    </lineage>
</organism>
<accession>A0ABD3NDK2</accession>
<dbReference type="EMBL" id="JALLPJ020001210">
    <property type="protein sequence ID" value="KAL3774093.1"/>
    <property type="molecule type" value="Genomic_DNA"/>
</dbReference>
<evidence type="ECO:0000259" key="2">
    <source>
        <dbReference type="SMART" id="SM00960"/>
    </source>
</evidence>
<feature type="domain" description="Roadblock/LAMTOR2" evidence="2">
    <location>
        <begin position="19"/>
        <end position="112"/>
    </location>
</feature>
<dbReference type="InterPro" id="IPR004942">
    <property type="entry name" value="Roadblock/LAMTOR2_dom"/>
</dbReference>
<sequence>MSTQTLEAANDSQINSVEMEETVARIRSHKGVEAVIIMDRRGAVIQSTLSEDQSTAHASALSELTGKASNVVGMLNQNEEDGDDELTFLRLRSKQREVMISPEKGFILVVIQNLSLVES</sequence>
<dbReference type="SUPFAM" id="SSF103196">
    <property type="entry name" value="Roadblock/LC7 domain"/>
    <property type="match status" value="1"/>
</dbReference>
<reference evidence="3 4" key="1">
    <citation type="submission" date="2024-10" db="EMBL/GenBank/DDBJ databases">
        <title>Updated reference genomes for cyclostephanoid diatoms.</title>
        <authorList>
            <person name="Roberts W.R."/>
            <person name="Alverson A.J."/>
        </authorList>
    </citation>
    <scope>NUCLEOTIDE SEQUENCE [LARGE SCALE GENOMIC DNA]</scope>
    <source>
        <strain evidence="3 4">AJA010-31</strain>
    </source>
</reference>
<protein>
    <recommendedName>
        <fullName evidence="2">Roadblock/LAMTOR2 domain-containing protein</fullName>
    </recommendedName>
</protein>
<evidence type="ECO:0000313" key="4">
    <source>
        <dbReference type="Proteomes" id="UP001530400"/>
    </source>
</evidence>
<name>A0ABD3NDK2_9STRA</name>
<comment type="caution">
    <text evidence="3">The sequence shown here is derived from an EMBL/GenBank/DDBJ whole genome shotgun (WGS) entry which is preliminary data.</text>
</comment>
<keyword evidence="4" id="KW-1185">Reference proteome</keyword>
<dbReference type="SMART" id="SM00960">
    <property type="entry name" value="Robl_LC7"/>
    <property type="match status" value="1"/>
</dbReference>
<dbReference type="AlphaFoldDB" id="A0ABD3NDK2"/>
<dbReference type="Gene3D" id="3.30.450.30">
    <property type="entry name" value="Dynein light chain 2a, cytoplasmic"/>
    <property type="match status" value="1"/>
</dbReference>